<accession>H2NBF5</accession>
<evidence type="ECO:0000256" key="1">
    <source>
        <dbReference type="SAM" id="MobiDB-lite"/>
    </source>
</evidence>
<sequence length="217" mass="24013">MYAYSWPPPTQGVWPPPPPPPLTCTYLAAPLLLPPVQAHSFRSRPGSLHAGEWAAPQEYHCFYGPAAPPEAAPPWWACPPAYAAALRRPCAAAGIPGLSLQAPAAAAESWAPWPEGGSLQTELRWGRVERARGPPLQLPDFVRRELRRAYGTYPRADVRVTQRRGQFLLQATPRVREPDHRVEWRVRRRPESGDSGDSSPAREAAERGRPRKSKGLS</sequence>
<feature type="compositionally biased region" description="Basic and acidic residues" evidence="1">
    <location>
        <begin position="174"/>
        <end position="192"/>
    </location>
</feature>
<dbReference type="HOGENOM" id="CLU_093024_0_0_1"/>
<accession>A0A2J8XYJ7</accession>
<dbReference type="OMA" id="LHAGEWA"/>
<reference evidence="3 4" key="1">
    <citation type="submission" date="2008-02" db="EMBL/GenBank/DDBJ databases">
        <title>A 6x draft sequence assembly of the Pongo pygmaeus abelii genome.</title>
        <authorList>
            <person name="Wilson R.K."/>
            <person name="Mardis E."/>
        </authorList>
    </citation>
    <scope>NUCLEOTIDE SEQUENCE [LARGE SCALE GENOMIC DNA]</scope>
</reference>
<evidence type="ECO:0000313" key="2">
    <source>
        <dbReference type="EMBL" id="PNJ87104.1"/>
    </source>
</evidence>
<reference evidence="3" key="3">
    <citation type="submission" date="2025-05" db="UniProtKB">
        <authorList>
            <consortium name="Ensembl"/>
        </authorList>
    </citation>
    <scope>IDENTIFICATION</scope>
</reference>
<keyword evidence="4" id="KW-1185">Reference proteome</keyword>
<dbReference type="Proteomes" id="UP000001595">
    <property type="component" value="Chromosome 10"/>
</dbReference>
<dbReference type="Ensembl" id="ENSPPYT00000003131.2">
    <property type="protein sequence ID" value="ENSPPYP00000003027.2"/>
    <property type="gene ID" value="ENSPPYG00000002603.2"/>
</dbReference>
<proteinExistence type="predicted"/>
<dbReference type="AlphaFoldDB" id="H2NBF5"/>
<name>H2NBF5_PONAB</name>
<dbReference type="eggNOG" id="ENOG502TF2D">
    <property type="taxonomic scope" value="Eukaryota"/>
</dbReference>
<evidence type="ECO:0000313" key="4">
    <source>
        <dbReference type="Proteomes" id="UP000001595"/>
    </source>
</evidence>
<reference evidence="2" key="2">
    <citation type="submission" date="2017-12" db="EMBL/GenBank/DDBJ databases">
        <title>High-resolution comparative analysis of great ape genomes.</title>
        <authorList>
            <person name="Pollen A."/>
            <person name="Hastie A."/>
            <person name="Hormozdiari F."/>
            <person name="Dougherty M."/>
            <person name="Liu R."/>
            <person name="Chaisson M."/>
            <person name="Hoppe E."/>
            <person name="Hill C."/>
            <person name="Pang A."/>
            <person name="Hillier L."/>
            <person name="Baker C."/>
            <person name="Armstrong J."/>
            <person name="Shendure J."/>
            <person name="Paten B."/>
            <person name="Wilson R."/>
            <person name="Chao H."/>
            <person name="Schneider V."/>
            <person name="Ventura M."/>
            <person name="Kronenberg Z."/>
            <person name="Murali S."/>
            <person name="Gordon D."/>
            <person name="Cantsilieris S."/>
            <person name="Munson K."/>
            <person name="Nelson B."/>
            <person name="Raja A."/>
            <person name="Underwood J."/>
            <person name="Diekhans M."/>
            <person name="Fiddes I."/>
            <person name="Haussler D."/>
            <person name="Eichler E."/>
        </authorList>
    </citation>
    <scope>NUCLEOTIDE SEQUENCE [LARGE SCALE GENOMIC DNA]</scope>
    <source>
        <strain evidence="2">Susie</strain>
    </source>
</reference>
<organism evidence="3 4">
    <name type="scientific">Pongo abelii</name>
    <name type="common">Sumatran orangutan</name>
    <name type="synonym">Pongo pygmaeus abelii</name>
    <dbReference type="NCBI Taxonomy" id="9601"/>
    <lineage>
        <taxon>Eukaryota</taxon>
        <taxon>Metazoa</taxon>
        <taxon>Chordata</taxon>
        <taxon>Craniata</taxon>
        <taxon>Vertebrata</taxon>
        <taxon>Euteleostomi</taxon>
        <taxon>Mammalia</taxon>
        <taxon>Eutheria</taxon>
        <taxon>Euarchontoglires</taxon>
        <taxon>Primates</taxon>
        <taxon>Haplorrhini</taxon>
        <taxon>Catarrhini</taxon>
        <taxon>Hominidae</taxon>
        <taxon>Pongo</taxon>
    </lineage>
</organism>
<dbReference type="GeneTree" id="ENSGT00910000145900"/>
<evidence type="ECO:0000313" key="3">
    <source>
        <dbReference type="Ensembl" id="ENSPPYP00000003027.2"/>
    </source>
</evidence>
<feature type="region of interest" description="Disordered" evidence="1">
    <location>
        <begin position="172"/>
        <end position="217"/>
    </location>
</feature>
<protein>
    <submittedName>
        <fullName evidence="2">C10orf95 isoform 1</fullName>
    </submittedName>
    <submittedName>
        <fullName evidence="3">Chromosome 10 open reading frame 95</fullName>
    </submittedName>
</protein>
<gene>
    <name evidence="3" type="primary">C10orf95</name>
    <name evidence="2" type="ORF">CR201_G0023565</name>
</gene>
<dbReference type="EMBL" id="NDHI03003286">
    <property type="protein sequence ID" value="PNJ87104.1"/>
    <property type="molecule type" value="Genomic_DNA"/>
</dbReference>